<accession>A0A9X3MPH6</accession>
<comment type="caution">
    <text evidence="2">The sequence shown here is derived from an EMBL/GenBank/DDBJ whole genome shotgun (WGS) entry which is preliminary data.</text>
</comment>
<organism evidence="2 3">
    <name type="scientific">Solirubrobacter ginsenosidimutans</name>
    <dbReference type="NCBI Taxonomy" id="490573"/>
    <lineage>
        <taxon>Bacteria</taxon>
        <taxon>Bacillati</taxon>
        <taxon>Actinomycetota</taxon>
        <taxon>Thermoleophilia</taxon>
        <taxon>Solirubrobacterales</taxon>
        <taxon>Solirubrobacteraceae</taxon>
        <taxon>Solirubrobacter</taxon>
    </lineage>
</organism>
<dbReference type="InterPro" id="IPR003607">
    <property type="entry name" value="HD/PDEase_dom"/>
</dbReference>
<protein>
    <submittedName>
        <fullName evidence="2">HD domain-containing protein</fullName>
    </submittedName>
</protein>
<dbReference type="EMBL" id="JAPDOD010000001">
    <property type="protein sequence ID" value="MDA0158855.1"/>
    <property type="molecule type" value="Genomic_DNA"/>
</dbReference>
<feature type="domain" description="HD/PDEase" evidence="1">
    <location>
        <begin position="30"/>
        <end position="204"/>
    </location>
</feature>
<dbReference type="Pfam" id="PF01966">
    <property type="entry name" value="HD"/>
    <property type="match status" value="1"/>
</dbReference>
<dbReference type="InterPro" id="IPR006674">
    <property type="entry name" value="HD_domain"/>
</dbReference>
<evidence type="ECO:0000259" key="1">
    <source>
        <dbReference type="SMART" id="SM00471"/>
    </source>
</evidence>
<evidence type="ECO:0000313" key="2">
    <source>
        <dbReference type="EMBL" id="MDA0158855.1"/>
    </source>
</evidence>
<dbReference type="Gene3D" id="1.10.3210.10">
    <property type="entry name" value="Hypothetical protein af1432"/>
    <property type="match status" value="1"/>
</dbReference>
<dbReference type="RefSeq" id="WP_270037452.1">
    <property type="nucleotide sequence ID" value="NZ_JAPDOD010000001.1"/>
</dbReference>
<gene>
    <name evidence="2" type="ORF">OM076_01150</name>
</gene>
<name>A0A9X3MPH6_9ACTN</name>
<proteinExistence type="predicted"/>
<dbReference type="SMART" id="SM00471">
    <property type="entry name" value="HDc"/>
    <property type="match status" value="1"/>
</dbReference>
<keyword evidence="3" id="KW-1185">Reference proteome</keyword>
<evidence type="ECO:0000313" key="3">
    <source>
        <dbReference type="Proteomes" id="UP001149140"/>
    </source>
</evidence>
<dbReference type="CDD" id="cd00077">
    <property type="entry name" value="HDc"/>
    <property type="match status" value="1"/>
</dbReference>
<sequence length="215" mass="24411">MTAVSMTIAGVRIPDSTLAREATEFVRDVSSELLFDHSRRVFLWASLYGDKRMLLYDAELLYIGAMFHDIGLVEGHRSAHERFEIDGANAARRFLESHRLPEEDVMTVWEAIALHTTPEIPAYMQPEVRLVTFGVEYDVPGRHFDELTESQREAVVAAHPRTGFKEGIIAALDAGMRDKPETAFGTTHPDILEETLRDYVRPNFCDIIRNSRFAS</sequence>
<dbReference type="PANTHER" id="PTHR35569:SF1">
    <property type="entry name" value="CYANAMIDE HYDRATASE DDI2-RELATED"/>
    <property type="match status" value="1"/>
</dbReference>
<dbReference type="Proteomes" id="UP001149140">
    <property type="component" value="Unassembled WGS sequence"/>
</dbReference>
<dbReference type="AlphaFoldDB" id="A0A9X3MPH6"/>
<dbReference type="SUPFAM" id="SSF109604">
    <property type="entry name" value="HD-domain/PDEase-like"/>
    <property type="match status" value="1"/>
</dbReference>
<reference evidence="2" key="1">
    <citation type="submission" date="2022-10" db="EMBL/GenBank/DDBJ databases">
        <title>The WGS of Solirubrobacter ginsenosidimutans DSM 21036.</title>
        <authorList>
            <person name="Jiang Z."/>
        </authorList>
    </citation>
    <scope>NUCLEOTIDE SEQUENCE</scope>
    <source>
        <strain evidence="2">DSM 21036</strain>
    </source>
</reference>
<dbReference type="PANTHER" id="PTHR35569">
    <property type="entry name" value="CYANAMIDE HYDRATASE DDI2-RELATED"/>
    <property type="match status" value="1"/>
</dbReference>